<dbReference type="PANTHER" id="PTHR42663">
    <property type="entry name" value="HYDROLASE C777.06C-RELATED-RELATED"/>
    <property type="match status" value="1"/>
</dbReference>
<name>A0A4P8YG63_9ENTR</name>
<dbReference type="InterPro" id="IPR035682">
    <property type="entry name" value="PhnP_MBL"/>
</dbReference>
<reference evidence="2 3" key="1">
    <citation type="submission" date="2019-05" db="EMBL/GenBank/DDBJ databases">
        <title>Complete genome sequence of Izhakiella calystegiae KSNA2, an endophyte isolated from beach morning glory (Calystegia soldanella).</title>
        <authorList>
            <person name="Jiang L."/>
            <person name="Jeong J.C."/>
            <person name="Kim C.Y."/>
            <person name="Kim D.H."/>
            <person name="Kim S.W."/>
            <person name="Lee j."/>
        </authorList>
    </citation>
    <scope>NUCLEOTIDE SEQUENCE [LARGE SCALE GENOMIC DNA]</scope>
    <source>
        <strain evidence="2 3">KSNA2</strain>
    </source>
</reference>
<organism evidence="2 3">
    <name type="scientific">Jejubacter calystegiae</name>
    <dbReference type="NCBI Taxonomy" id="2579935"/>
    <lineage>
        <taxon>Bacteria</taxon>
        <taxon>Pseudomonadati</taxon>
        <taxon>Pseudomonadota</taxon>
        <taxon>Gammaproteobacteria</taxon>
        <taxon>Enterobacterales</taxon>
        <taxon>Enterobacteriaceae</taxon>
        <taxon>Jejubacter</taxon>
    </lineage>
</organism>
<dbReference type="AlphaFoldDB" id="A0A4P8YG63"/>
<dbReference type="GO" id="GO:0019700">
    <property type="term" value="P:organic phosphonate catabolic process"/>
    <property type="evidence" value="ECO:0007669"/>
    <property type="project" value="InterPro"/>
</dbReference>
<dbReference type="EC" id="3.1.4.55" evidence="2"/>
<keyword evidence="3" id="KW-1185">Reference proteome</keyword>
<dbReference type="RefSeq" id="WP_138095393.1">
    <property type="nucleotide sequence ID" value="NZ_CP040428.1"/>
</dbReference>
<dbReference type="CDD" id="cd07736">
    <property type="entry name" value="PhnP-like_MBL-fold"/>
    <property type="match status" value="1"/>
</dbReference>
<accession>A0A4P8YG63</accession>
<dbReference type="Pfam" id="PF12706">
    <property type="entry name" value="Lactamase_B_2"/>
    <property type="match status" value="1"/>
</dbReference>
<protein>
    <submittedName>
        <fullName evidence="2">Phosphonate metabolism protein PhnP</fullName>
        <ecNumber evidence="2">3.1.4.55</ecNumber>
    </submittedName>
</protein>
<dbReference type="SUPFAM" id="SSF56281">
    <property type="entry name" value="Metallo-hydrolase/oxidoreductase"/>
    <property type="match status" value="1"/>
</dbReference>
<dbReference type="GO" id="GO:0103043">
    <property type="term" value="F:phosphoribosyl 1,2-cyclic phosphate phosphodiesterase activity"/>
    <property type="evidence" value="ECO:0007669"/>
    <property type="project" value="UniProtKB-EC"/>
</dbReference>
<dbReference type="OrthoDB" id="9803916at2"/>
<gene>
    <name evidence="2" type="primary">phnP</name>
    <name evidence="2" type="ORF">FEM41_07525</name>
</gene>
<dbReference type="InterPro" id="IPR001279">
    <property type="entry name" value="Metallo-B-lactamas"/>
</dbReference>
<dbReference type="InterPro" id="IPR017693">
    <property type="entry name" value="Phosphonate_metab_PhnP"/>
</dbReference>
<evidence type="ECO:0000259" key="1">
    <source>
        <dbReference type="Pfam" id="PF12706"/>
    </source>
</evidence>
<evidence type="ECO:0000313" key="2">
    <source>
        <dbReference type="EMBL" id="QCT19510.1"/>
    </source>
</evidence>
<proteinExistence type="predicted"/>
<evidence type="ECO:0000313" key="3">
    <source>
        <dbReference type="Proteomes" id="UP000302163"/>
    </source>
</evidence>
<dbReference type="NCBIfam" id="TIGR03307">
    <property type="entry name" value="PhnP"/>
    <property type="match status" value="1"/>
</dbReference>
<dbReference type="EMBL" id="CP040428">
    <property type="protein sequence ID" value="QCT19510.1"/>
    <property type="molecule type" value="Genomic_DNA"/>
</dbReference>
<keyword evidence="2" id="KW-0378">Hydrolase</keyword>
<dbReference type="Gene3D" id="3.60.15.10">
    <property type="entry name" value="Ribonuclease Z/Hydroxyacylglutathione hydrolase-like"/>
    <property type="match status" value="1"/>
</dbReference>
<sequence>MSLKIVLSGTGDARQVPAFGCQCAACQRARRDPAFRRGPCSGTVQFNDSVTLLDAGFPDLMERHPAGSFCQILLTHYHMDHVQGLFPLRWGVGSRITVYGPPDPVGCDDLFKHPGLLDFSHTLTPFVAFTLQGLRVTPLPLNHSKLTYGYLLESPHGSLAWLCDTAGLPEKSMKFLAANRPDVMVIDCAYEPRSETPRNHNDLNTVVELKRQIAAPRVVLTHIGHHFDLWMMENPLPEGIEAGFDGQTICLDSAEVRS</sequence>
<dbReference type="Proteomes" id="UP000302163">
    <property type="component" value="Chromosome"/>
</dbReference>
<dbReference type="PANTHER" id="PTHR42663:SF6">
    <property type="entry name" value="HYDROLASE C777.06C-RELATED"/>
    <property type="match status" value="1"/>
</dbReference>
<dbReference type="InterPro" id="IPR036866">
    <property type="entry name" value="RibonucZ/Hydroxyglut_hydro"/>
</dbReference>
<dbReference type="KEGG" id="izh:FEM41_07525"/>
<feature type="domain" description="Metallo-beta-lactamase" evidence="1">
    <location>
        <begin position="71"/>
        <end position="223"/>
    </location>
</feature>